<organism evidence="2 3">
    <name type="scientific">Qipengyuania benthica</name>
    <dbReference type="NCBI Taxonomy" id="3067651"/>
    <lineage>
        <taxon>Bacteria</taxon>
        <taxon>Pseudomonadati</taxon>
        <taxon>Pseudomonadota</taxon>
        <taxon>Alphaproteobacteria</taxon>
        <taxon>Sphingomonadales</taxon>
        <taxon>Erythrobacteraceae</taxon>
        <taxon>Qipengyuania</taxon>
    </lineage>
</organism>
<name>A0ABT9HCI3_9SPHN</name>
<keyword evidence="3" id="KW-1185">Reference proteome</keyword>
<dbReference type="InterPro" id="IPR050228">
    <property type="entry name" value="Carboxylesterase_BioH"/>
</dbReference>
<gene>
    <name evidence="2" type="ORF">Q9K01_14020</name>
</gene>
<accession>A0ABT9HCI3</accession>
<comment type="caution">
    <text evidence="2">The sequence shown here is derived from an EMBL/GenBank/DDBJ whole genome shotgun (WGS) entry which is preliminary data.</text>
</comment>
<protein>
    <submittedName>
        <fullName evidence="2">Alpha/beta hydrolase</fullName>
    </submittedName>
</protein>
<reference evidence="2 3" key="1">
    <citation type="submission" date="2023-08" db="EMBL/GenBank/DDBJ databases">
        <title>genomic of DY56.</title>
        <authorList>
            <person name="Wang Y."/>
        </authorList>
    </citation>
    <scope>NUCLEOTIDE SEQUENCE [LARGE SCALE GENOMIC DNA]</scope>
    <source>
        <strain evidence="2 3">DY56-A-20</strain>
    </source>
</reference>
<dbReference type="Gene3D" id="3.40.50.1820">
    <property type="entry name" value="alpha/beta hydrolase"/>
    <property type="match status" value="1"/>
</dbReference>
<evidence type="ECO:0000313" key="2">
    <source>
        <dbReference type="EMBL" id="MDP4540744.1"/>
    </source>
</evidence>
<dbReference type="PANTHER" id="PTHR43194:SF2">
    <property type="entry name" value="PEROXISOMAL MEMBRANE PROTEIN LPX1"/>
    <property type="match status" value="1"/>
</dbReference>
<dbReference type="GO" id="GO:0016787">
    <property type="term" value="F:hydrolase activity"/>
    <property type="evidence" value="ECO:0007669"/>
    <property type="project" value="UniProtKB-KW"/>
</dbReference>
<dbReference type="Proteomes" id="UP001235664">
    <property type="component" value="Unassembled WGS sequence"/>
</dbReference>
<proteinExistence type="predicted"/>
<feature type="domain" description="AB hydrolase-1" evidence="1">
    <location>
        <begin position="28"/>
        <end position="269"/>
    </location>
</feature>
<dbReference type="EMBL" id="JAVAIL010000005">
    <property type="protein sequence ID" value="MDP4540744.1"/>
    <property type="molecule type" value="Genomic_DNA"/>
</dbReference>
<dbReference type="PRINTS" id="PR00412">
    <property type="entry name" value="EPOXHYDRLASE"/>
</dbReference>
<sequence>MQIEAMILYGEAGIALAADACGEQNAMPVLLAHGGGQTRRAWKRVMCDLAQEGFRAIAVDLRGHGDSDWALEGAYDVRNFAADLVNIASLMERRPALVGASLGGMAGILAEGELAPGTFASLTLVDVVPRMEPAGVMRVVGFMEEHVDSGFASPQEAADVIARYMPHRARRGASDGLKSYLRKKEDGRFYWHWDPAFIRNIAATKRSDPGSQDRQSAQLSQAAANLALPLHLIRGASSDLVSDEAVSHLRQLAPHAEYTDIADATHMVVGDANDAFSAAIVDFLRGHHSSDTAQLEGMKEA</sequence>
<dbReference type="Pfam" id="PF00561">
    <property type="entry name" value="Abhydrolase_1"/>
    <property type="match status" value="1"/>
</dbReference>
<evidence type="ECO:0000313" key="3">
    <source>
        <dbReference type="Proteomes" id="UP001235664"/>
    </source>
</evidence>
<keyword evidence="2" id="KW-0378">Hydrolase</keyword>
<dbReference type="RefSeq" id="WP_305930745.1">
    <property type="nucleotide sequence ID" value="NZ_JAVAIL010000005.1"/>
</dbReference>
<dbReference type="PANTHER" id="PTHR43194">
    <property type="entry name" value="HYDROLASE ALPHA/BETA FOLD FAMILY"/>
    <property type="match status" value="1"/>
</dbReference>
<evidence type="ECO:0000259" key="1">
    <source>
        <dbReference type="Pfam" id="PF00561"/>
    </source>
</evidence>
<dbReference type="InterPro" id="IPR029058">
    <property type="entry name" value="AB_hydrolase_fold"/>
</dbReference>
<dbReference type="InterPro" id="IPR000073">
    <property type="entry name" value="AB_hydrolase_1"/>
</dbReference>
<dbReference type="SUPFAM" id="SSF53474">
    <property type="entry name" value="alpha/beta-Hydrolases"/>
    <property type="match status" value="1"/>
</dbReference>
<dbReference type="InterPro" id="IPR000639">
    <property type="entry name" value="Epox_hydrolase-like"/>
</dbReference>